<name>A0ABU9LKL6_9BACL</name>
<feature type="transmembrane region" description="Helical" evidence="1">
    <location>
        <begin position="98"/>
        <end position="118"/>
    </location>
</feature>
<keyword evidence="1" id="KW-1133">Transmembrane helix</keyword>
<feature type="transmembrane region" description="Helical" evidence="1">
    <location>
        <begin position="74"/>
        <end position="91"/>
    </location>
</feature>
<proteinExistence type="predicted"/>
<keyword evidence="1" id="KW-0472">Membrane</keyword>
<evidence type="ECO:0000259" key="2">
    <source>
        <dbReference type="Pfam" id="PF04892"/>
    </source>
</evidence>
<dbReference type="RefSeq" id="WP_121177096.1">
    <property type="nucleotide sequence ID" value="NZ_JALKQX010000006.1"/>
</dbReference>
<keyword evidence="4" id="KW-1185">Reference proteome</keyword>
<evidence type="ECO:0000313" key="3">
    <source>
        <dbReference type="EMBL" id="MEL5988557.1"/>
    </source>
</evidence>
<keyword evidence="1" id="KW-0812">Transmembrane</keyword>
<dbReference type="PIRSF" id="PIRSF019083">
    <property type="entry name" value="UCP019083_VanZ"/>
    <property type="match status" value="1"/>
</dbReference>
<protein>
    <submittedName>
        <fullName evidence="3">VanZ family protein</fullName>
    </submittedName>
</protein>
<accession>A0ABU9LKL6</accession>
<feature type="domain" description="VanZ-like" evidence="2">
    <location>
        <begin position="6"/>
        <end position="146"/>
    </location>
</feature>
<sequence>MKKYIPLLLLIVIIFISSSQSYEQQSIVPTLQQLLPNQPFYNFLSLFKIPYWGITVSVEERGYYYFIEFLVRKAAHMLSFGAMAIAIYIALFPRKYRYVYALIITFILALADEFHQYFTDGRTATMSDVWLDTSGGFLLLTLFVLILALIRKWKSKR</sequence>
<comment type="caution">
    <text evidence="3">The sequence shown here is derived from an EMBL/GenBank/DDBJ whole genome shotgun (WGS) entry which is preliminary data.</text>
</comment>
<gene>
    <name evidence="3" type="ORF">AAF454_09095</name>
</gene>
<dbReference type="InterPro" id="IPR006976">
    <property type="entry name" value="VanZ-like"/>
</dbReference>
<feature type="transmembrane region" description="Helical" evidence="1">
    <location>
        <begin position="130"/>
        <end position="150"/>
    </location>
</feature>
<organism evidence="3 4">
    <name type="scientific">Kurthia gibsonii</name>
    <dbReference type="NCBI Taxonomy" id="33946"/>
    <lineage>
        <taxon>Bacteria</taxon>
        <taxon>Bacillati</taxon>
        <taxon>Bacillota</taxon>
        <taxon>Bacilli</taxon>
        <taxon>Bacillales</taxon>
        <taxon>Caryophanaceae</taxon>
        <taxon>Kurthia</taxon>
    </lineage>
</organism>
<dbReference type="Pfam" id="PF04892">
    <property type="entry name" value="VanZ"/>
    <property type="match status" value="1"/>
</dbReference>
<dbReference type="EMBL" id="JBCEWA010000006">
    <property type="protein sequence ID" value="MEL5988557.1"/>
    <property type="molecule type" value="Genomic_DNA"/>
</dbReference>
<dbReference type="InterPro" id="IPR016747">
    <property type="entry name" value="Phosphotransbutyrylase"/>
</dbReference>
<dbReference type="Proteomes" id="UP001398420">
    <property type="component" value="Unassembled WGS sequence"/>
</dbReference>
<reference evidence="3 4" key="1">
    <citation type="submission" date="2024-04" db="EMBL/GenBank/DDBJ databases">
        <authorList>
            <person name="Wu Y.S."/>
            <person name="Zhang L."/>
        </authorList>
    </citation>
    <scope>NUCLEOTIDE SEQUENCE [LARGE SCALE GENOMIC DNA]</scope>
    <source>
        <strain evidence="3 4">KG-01</strain>
    </source>
</reference>
<evidence type="ECO:0000256" key="1">
    <source>
        <dbReference type="SAM" id="Phobius"/>
    </source>
</evidence>
<evidence type="ECO:0000313" key="4">
    <source>
        <dbReference type="Proteomes" id="UP001398420"/>
    </source>
</evidence>
<dbReference type="NCBIfam" id="NF037970">
    <property type="entry name" value="vanZ_1"/>
    <property type="match status" value="1"/>
</dbReference>